<keyword evidence="2" id="KW-1185">Reference proteome</keyword>
<sequence length="183" mass="21877">MIYIAIFLYSSFHSYDRTFKANIDRFGWQMKFTEQEADSLLNFTLYQKREKTCDSISLLIRNRYMEDVVSFLFVEGNDTIYIRKEQEFRELFSPEEQNQHLVAPPDFVVINPVVGKLPSKCKTVSYSDQRFFVYDRKKCTYIPKNNNIHVVTLTHLTERTNSYYLFDLTKNDTWEIKLDIAKN</sequence>
<evidence type="ECO:0000313" key="2">
    <source>
        <dbReference type="Proteomes" id="UP001319045"/>
    </source>
</evidence>
<dbReference type="Proteomes" id="UP001319045">
    <property type="component" value="Chromosome"/>
</dbReference>
<protein>
    <submittedName>
        <fullName evidence="1">Uncharacterized protein</fullName>
    </submittedName>
</protein>
<evidence type="ECO:0000313" key="1">
    <source>
        <dbReference type="EMBL" id="BCS84899.1"/>
    </source>
</evidence>
<name>A0ABM7NWN2_9BACT</name>
<proteinExistence type="predicted"/>
<dbReference type="EMBL" id="AP024484">
    <property type="protein sequence ID" value="BCS84899.1"/>
    <property type="molecule type" value="Genomic_DNA"/>
</dbReference>
<gene>
    <name evidence="1" type="ORF">prwr041_07920</name>
</gene>
<organism evidence="1 2">
    <name type="scientific">Prevotella herbatica</name>
    <dbReference type="NCBI Taxonomy" id="2801997"/>
    <lineage>
        <taxon>Bacteria</taxon>
        <taxon>Pseudomonadati</taxon>
        <taxon>Bacteroidota</taxon>
        <taxon>Bacteroidia</taxon>
        <taxon>Bacteroidales</taxon>
        <taxon>Prevotellaceae</taxon>
        <taxon>Prevotella</taxon>
    </lineage>
</organism>
<reference evidence="1 2" key="1">
    <citation type="journal article" date="2022" name="Int. J. Syst. Evol. Microbiol.">
        <title>Prevotella herbatica sp. nov., a plant polysaccharide-decomposing anaerobic bacterium isolated from a methanogenic reactor.</title>
        <authorList>
            <person name="Uek A."/>
            <person name="Tonouchi A."/>
            <person name="Kaku N."/>
            <person name="Ueki K."/>
        </authorList>
    </citation>
    <scope>NUCLEOTIDE SEQUENCE [LARGE SCALE GENOMIC DNA]</scope>
    <source>
        <strain evidence="1 2">WR041</strain>
    </source>
</reference>
<accession>A0ABM7NWN2</accession>